<dbReference type="STRING" id="1818881.A3196_15685"/>
<dbReference type="InterPro" id="IPR032779">
    <property type="entry name" value="FliG_M"/>
</dbReference>
<dbReference type="InterPro" id="IPR028263">
    <property type="entry name" value="FliG_N"/>
</dbReference>
<keyword evidence="9 11" id="KW-0975">Bacterial flagellum</keyword>
<evidence type="ECO:0000313" key="17">
    <source>
        <dbReference type="Proteomes" id="UP000094849"/>
    </source>
</evidence>
<reference evidence="16 17" key="1">
    <citation type="submission" date="2016-03" db="EMBL/GenBank/DDBJ databases">
        <title>Chemosynthetic sulphur-oxidizing symbionts of marine invertebrate animals are capable of nitrogen fixation.</title>
        <authorList>
            <person name="Petersen J.M."/>
            <person name="Kemper A."/>
            <person name="Gruber-Vodicka H."/>
            <person name="Cardini U."/>
            <person name="Geest Mvander."/>
            <person name="Kleiner M."/>
            <person name="Bulgheresi S."/>
            <person name="Fussmann M."/>
            <person name="Herbold C."/>
            <person name="Seah B.K.B."/>
            <person name="Antony C.Paul."/>
            <person name="Liu D."/>
            <person name="Belitz A."/>
            <person name="Weber M."/>
        </authorList>
    </citation>
    <scope>NUCLEOTIDE SEQUENCE [LARGE SCALE GENOMIC DNA]</scope>
    <source>
        <strain evidence="16">G_D</strain>
    </source>
</reference>
<evidence type="ECO:0000313" key="16">
    <source>
        <dbReference type="EMBL" id="ODB98075.1"/>
    </source>
</evidence>
<dbReference type="PIRSF" id="PIRSF003161">
    <property type="entry name" value="FliG"/>
    <property type="match status" value="1"/>
</dbReference>
<protein>
    <recommendedName>
        <fullName evidence="4 11">Flagellar motor switch protein FliG</fullName>
    </recommendedName>
</protein>
<dbReference type="GO" id="GO:0071973">
    <property type="term" value="P:bacterial-type flagellum-dependent cell motility"/>
    <property type="evidence" value="ECO:0007669"/>
    <property type="project" value="InterPro"/>
</dbReference>
<dbReference type="PANTHER" id="PTHR30534">
    <property type="entry name" value="FLAGELLAR MOTOR SWITCH PROTEIN FLIG"/>
    <property type="match status" value="1"/>
</dbReference>
<keyword evidence="16" id="KW-0966">Cell projection</keyword>
<dbReference type="PRINTS" id="PR00954">
    <property type="entry name" value="FLGMOTORFLIG"/>
</dbReference>
<evidence type="ECO:0000256" key="2">
    <source>
        <dbReference type="ARBA" id="ARBA00004515"/>
    </source>
</evidence>
<proteinExistence type="inferred from homology"/>
<feature type="region of interest" description="Disordered" evidence="12">
    <location>
        <begin position="1"/>
        <end position="23"/>
    </location>
</feature>
<organism evidence="16 17">
    <name type="scientific">Candidatus Thiodiazotropha endoloripes</name>
    <dbReference type="NCBI Taxonomy" id="1818881"/>
    <lineage>
        <taxon>Bacteria</taxon>
        <taxon>Pseudomonadati</taxon>
        <taxon>Pseudomonadota</taxon>
        <taxon>Gammaproteobacteria</taxon>
        <taxon>Chromatiales</taxon>
        <taxon>Sedimenticolaceae</taxon>
        <taxon>Candidatus Thiodiazotropha</taxon>
    </lineage>
</organism>
<evidence type="ECO:0000256" key="6">
    <source>
        <dbReference type="ARBA" id="ARBA00022500"/>
    </source>
</evidence>
<dbReference type="GO" id="GO:0005886">
    <property type="term" value="C:plasma membrane"/>
    <property type="evidence" value="ECO:0007669"/>
    <property type="project" value="UniProtKB-SubCell"/>
</dbReference>
<keyword evidence="16" id="KW-0282">Flagellum</keyword>
<evidence type="ECO:0000259" key="14">
    <source>
        <dbReference type="Pfam" id="PF14841"/>
    </source>
</evidence>
<dbReference type="InterPro" id="IPR023087">
    <property type="entry name" value="Flg_Motor_Flig_C"/>
</dbReference>
<evidence type="ECO:0000256" key="7">
    <source>
        <dbReference type="ARBA" id="ARBA00022779"/>
    </source>
</evidence>
<evidence type="ECO:0000256" key="10">
    <source>
        <dbReference type="ARBA" id="ARBA00025598"/>
    </source>
</evidence>
<dbReference type="NCBIfam" id="TIGR00207">
    <property type="entry name" value="fliG"/>
    <property type="match status" value="1"/>
</dbReference>
<sequence>MATNNQTAKQAMTASDGNASDVNKTSGLERSAILLLALGEKDAAEILRHMGPKEVQDVGLAMASLTGVSTDQMEAVMHQFVSTLEKQTALGLGSDEYIRNMLTNALGEDKAGGVIDRILLGRNSKGLEQLKWMDPRGIAELIRLEHPQIIAIVLSFLEPDQAAQVVSQFADRVRTDVIMRIATLDGIQPVALQELDEILEKQFSGASNVKSSNLGGVKTAAEILNMLDGAVESKLMEEIIEVDSDLGQELQDNMFVFENLIDVDDRGIQALLREVSTEQLLLALRGADEALKEKIFKNMSKRAAEMLKDDLEAAAPAKLSDVEASQKEILQVARRLADAGEIMLGGGGDEFV</sequence>
<dbReference type="Pfam" id="PF01706">
    <property type="entry name" value="FliG_C"/>
    <property type="match status" value="1"/>
</dbReference>
<dbReference type="SUPFAM" id="SSF48029">
    <property type="entry name" value="FliG"/>
    <property type="match status" value="2"/>
</dbReference>
<dbReference type="PANTHER" id="PTHR30534:SF0">
    <property type="entry name" value="FLAGELLAR MOTOR SWITCH PROTEIN FLIG"/>
    <property type="match status" value="1"/>
</dbReference>
<evidence type="ECO:0000256" key="3">
    <source>
        <dbReference type="ARBA" id="ARBA00010299"/>
    </source>
</evidence>
<evidence type="ECO:0000256" key="4">
    <source>
        <dbReference type="ARBA" id="ARBA00021870"/>
    </source>
</evidence>
<gene>
    <name evidence="16" type="ORF">A3196_15685</name>
</gene>
<feature type="domain" description="Flagellar motor switch protein FliG N-terminal" evidence="15">
    <location>
        <begin position="26"/>
        <end position="126"/>
    </location>
</feature>
<dbReference type="Proteomes" id="UP000094849">
    <property type="component" value="Unassembled WGS sequence"/>
</dbReference>
<dbReference type="GO" id="GO:0003774">
    <property type="term" value="F:cytoskeletal motor activity"/>
    <property type="evidence" value="ECO:0007669"/>
    <property type="project" value="InterPro"/>
</dbReference>
<dbReference type="InterPro" id="IPR000090">
    <property type="entry name" value="Flg_Motor_Flig"/>
</dbReference>
<keyword evidence="6 11" id="KW-0145">Chemotaxis</keyword>
<name>A0A1E2UWW3_9GAMM</name>
<dbReference type="InterPro" id="IPR011002">
    <property type="entry name" value="FliG_a-hlx"/>
</dbReference>
<dbReference type="Pfam" id="PF14841">
    <property type="entry name" value="FliG_M"/>
    <property type="match status" value="1"/>
</dbReference>
<evidence type="ECO:0000256" key="5">
    <source>
        <dbReference type="ARBA" id="ARBA00022475"/>
    </source>
</evidence>
<dbReference type="GO" id="GO:0006935">
    <property type="term" value="P:chemotaxis"/>
    <property type="evidence" value="ECO:0007669"/>
    <property type="project" value="UniProtKB-KW"/>
</dbReference>
<evidence type="ECO:0000256" key="1">
    <source>
        <dbReference type="ARBA" id="ARBA00004117"/>
    </source>
</evidence>
<keyword evidence="16" id="KW-0969">Cilium</keyword>
<feature type="domain" description="Flagellar motor switch protein FliG middle" evidence="14">
    <location>
        <begin position="135"/>
        <end position="207"/>
    </location>
</feature>
<comment type="subcellular location">
    <subcellularLocation>
        <location evidence="1 11">Bacterial flagellum basal body</location>
    </subcellularLocation>
    <subcellularLocation>
        <location evidence="2 11">Cell inner membrane</location>
        <topology evidence="2 11">Peripheral membrane protein</topology>
        <orientation evidence="2 11">Cytoplasmic side</orientation>
    </subcellularLocation>
</comment>
<keyword evidence="8 11" id="KW-0472">Membrane</keyword>
<comment type="similarity">
    <text evidence="3 11">Belongs to the FliG family.</text>
</comment>
<evidence type="ECO:0000256" key="8">
    <source>
        <dbReference type="ARBA" id="ARBA00023136"/>
    </source>
</evidence>
<dbReference type="FunFam" id="1.10.220.30:FF:000001">
    <property type="entry name" value="Flagellar motor switch protein FliG"/>
    <property type="match status" value="1"/>
</dbReference>
<keyword evidence="7 11" id="KW-0283">Flagellar rotation</keyword>
<evidence type="ECO:0000259" key="15">
    <source>
        <dbReference type="Pfam" id="PF14842"/>
    </source>
</evidence>
<evidence type="ECO:0000256" key="11">
    <source>
        <dbReference type="PIRNR" id="PIRNR003161"/>
    </source>
</evidence>
<feature type="domain" description="Flagellar motor switch protein FliG C-terminal" evidence="13">
    <location>
        <begin position="238"/>
        <end position="344"/>
    </location>
</feature>
<accession>A0A1E2UWW3</accession>
<dbReference type="Pfam" id="PF14842">
    <property type="entry name" value="FliG_N"/>
    <property type="match status" value="1"/>
</dbReference>
<comment type="caution">
    <text evidence="16">The sequence shown here is derived from an EMBL/GenBank/DDBJ whole genome shotgun (WGS) entry which is preliminary data.</text>
</comment>
<dbReference type="EMBL" id="LVJZ01000003">
    <property type="protein sequence ID" value="ODB98075.1"/>
    <property type="molecule type" value="Genomic_DNA"/>
</dbReference>
<keyword evidence="17" id="KW-1185">Reference proteome</keyword>
<dbReference type="GO" id="GO:0009425">
    <property type="term" value="C:bacterial-type flagellum basal body"/>
    <property type="evidence" value="ECO:0007669"/>
    <property type="project" value="UniProtKB-SubCell"/>
</dbReference>
<keyword evidence="11" id="KW-0997">Cell inner membrane</keyword>
<evidence type="ECO:0000256" key="9">
    <source>
        <dbReference type="ARBA" id="ARBA00023143"/>
    </source>
</evidence>
<dbReference type="Gene3D" id="1.10.220.30">
    <property type="match status" value="3"/>
</dbReference>
<dbReference type="AlphaFoldDB" id="A0A1E2UWW3"/>
<keyword evidence="5 11" id="KW-1003">Cell membrane</keyword>
<evidence type="ECO:0000256" key="12">
    <source>
        <dbReference type="SAM" id="MobiDB-lite"/>
    </source>
</evidence>
<evidence type="ECO:0000259" key="13">
    <source>
        <dbReference type="Pfam" id="PF01706"/>
    </source>
</evidence>
<comment type="function">
    <text evidence="10 11">FliG is one of three proteins (FliG, FliN, FliM) that forms the rotor-mounted switch complex (C ring), located at the base of the basal body. This complex interacts with the CheY and CheZ chemotaxis proteins, in addition to contacting components of the motor that determine the direction of flagellar rotation.</text>
</comment>